<name>A0A5M3MCR6_CONPW</name>
<reference evidence="3" key="1">
    <citation type="journal article" date="2012" name="Science">
        <title>The Paleozoic origin of enzymatic lignin decomposition reconstructed from 31 fungal genomes.</title>
        <authorList>
            <person name="Floudas D."/>
            <person name="Binder M."/>
            <person name="Riley R."/>
            <person name="Barry K."/>
            <person name="Blanchette R.A."/>
            <person name="Henrissat B."/>
            <person name="Martinez A.T."/>
            <person name="Otillar R."/>
            <person name="Spatafora J.W."/>
            <person name="Yadav J.S."/>
            <person name="Aerts A."/>
            <person name="Benoit I."/>
            <person name="Boyd A."/>
            <person name="Carlson A."/>
            <person name="Copeland A."/>
            <person name="Coutinho P.M."/>
            <person name="de Vries R.P."/>
            <person name="Ferreira P."/>
            <person name="Findley K."/>
            <person name="Foster B."/>
            <person name="Gaskell J."/>
            <person name="Glotzer D."/>
            <person name="Gorecki P."/>
            <person name="Heitman J."/>
            <person name="Hesse C."/>
            <person name="Hori C."/>
            <person name="Igarashi K."/>
            <person name="Jurgens J.A."/>
            <person name="Kallen N."/>
            <person name="Kersten P."/>
            <person name="Kohler A."/>
            <person name="Kuees U."/>
            <person name="Kumar T.K.A."/>
            <person name="Kuo A."/>
            <person name="LaButti K."/>
            <person name="Larrondo L.F."/>
            <person name="Lindquist E."/>
            <person name="Ling A."/>
            <person name="Lombard V."/>
            <person name="Lucas S."/>
            <person name="Lundell T."/>
            <person name="Martin R."/>
            <person name="McLaughlin D.J."/>
            <person name="Morgenstern I."/>
            <person name="Morin E."/>
            <person name="Murat C."/>
            <person name="Nagy L.G."/>
            <person name="Nolan M."/>
            <person name="Ohm R.A."/>
            <person name="Patyshakuliyeva A."/>
            <person name="Rokas A."/>
            <person name="Ruiz-Duenas F.J."/>
            <person name="Sabat G."/>
            <person name="Salamov A."/>
            <person name="Samejima M."/>
            <person name="Schmutz J."/>
            <person name="Slot J.C."/>
            <person name="St John F."/>
            <person name="Stenlid J."/>
            <person name="Sun H."/>
            <person name="Sun S."/>
            <person name="Syed K."/>
            <person name="Tsang A."/>
            <person name="Wiebenga A."/>
            <person name="Young D."/>
            <person name="Pisabarro A."/>
            <person name="Eastwood D.C."/>
            <person name="Martin F."/>
            <person name="Cullen D."/>
            <person name="Grigoriev I.V."/>
            <person name="Hibbett D.S."/>
        </authorList>
    </citation>
    <scope>NUCLEOTIDE SEQUENCE [LARGE SCALE GENOMIC DNA]</scope>
    <source>
        <strain evidence="3">RWD-64-598 SS2</strain>
    </source>
</reference>
<feature type="transmembrane region" description="Helical" evidence="1">
    <location>
        <begin position="343"/>
        <end position="364"/>
    </location>
</feature>
<keyword evidence="1" id="KW-0472">Membrane</keyword>
<keyword evidence="3" id="KW-1185">Reference proteome</keyword>
<dbReference type="EMBL" id="JH711586">
    <property type="protein sequence ID" value="EIW76425.1"/>
    <property type="molecule type" value="Genomic_DNA"/>
</dbReference>
<dbReference type="AlphaFoldDB" id="A0A5M3MCR6"/>
<feature type="transmembrane region" description="Helical" evidence="1">
    <location>
        <begin position="397"/>
        <end position="427"/>
    </location>
</feature>
<dbReference type="Proteomes" id="UP000053558">
    <property type="component" value="Unassembled WGS sequence"/>
</dbReference>
<protein>
    <recommendedName>
        <fullName evidence="4">WW domain-containing protein</fullName>
    </recommendedName>
</protein>
<organism evidence="2 3">
    <name type="scientific">Coniophora puteana (strain RWD-64-598)</name>
    <name type="common">Brown rot fungus</name>
    <dbReference type="NCBI Taxonomy" id="741705"/>
    <lineage>
        <taxon>Eukaryota</taxon>
        <taxon>Fungi</taxon>
        <taxon>Dikarya</taxon>
        <taxon>Basidiomycota</taxon>
        <taxon>Agaricomycotina</taxon>
        <taxon>Agaricomycetes</taxon>
        <taxon>Agaricomycetidae</taxon>
        <taxon>Boletales</taxon>
        <taxon>Coniophorineae</taxon>
        <taxon>Coniophoraceae</taxon>
        <taxon>Coniophora</taxon>
    </lineage>
</organism>
<keyword evidence="1" id="KW-0812">Transmembrane</keyword>
<feature type="transmembrane region" description="Helical" evidence="1">
    <location>
        <begin position="433"/>
        <end position="457"/>
    </location>
</feature>
<accession>A0A5M3MCR6</accession>
<comment type="caution">
    <text evidence="2">The sequence shown here is derived from an EMBL/GenBank/DDBJ whole genome shotgun (WGS) entry which is preliminary data.</text>
</comment>
<gene>
    <name evidence="2" type="ORF">CONPUDRAFT_76772</name>
</gene>
<dbReference type="GeneID" id="19209529"/>
<dbReference type="RefSeq" id="XP_007773653.1">
    <property type="nucleotide sequence ID" value="XM_007775463.1"/>
</dbReference>
<evidence type="ECO:0000313" key="2">
    <source>
        <dbReference type="EMBL" id="EIW76425.1"/>
    </source>
</evidence>
<dbReference type="KEGG" id="cput:CONPUDRAFT_76772"/>
<evidence type="ECO:0008006" key="4">
    <source>
        <dbReference type="Google" id="ProtNLM"/>
    </source>
</evidence>
<sequence length="547" mass="62235">MPDPLRTFDCDTAAEFRSLYNLEWDKYTNIDGTVYYHNRAWSGLTHADMSLPCVREILNEQLVWHFETVEGMFHFADDDVHEMITASYDDPALLQDQDSVRFKTFSMEVGSCWDLEENDQCEALRVSLSSEMPPEILWDNIWVYAAHQTSVPAHMEDHFMITMSHGATDDSILESLMLDTEQLLKDDEAEFHWTYRQCEQILKLHKLLKVRQRELGSRANLAPAILFNMAKAMNEVWGQRTRFRWGAHKMSDYQEKPTDSPVGEPLSTRAKVVEVIAMVLLFSTHATYYERLEMARPEGHVYVPEFRRLLEGLLVEWADSNLLSTVVVLVDVGFLAVPNVNGFQVAAMLASTILALTSVICGTYHTWQHRRNTDAEVEDAHRYVMHLREKLGPQLDLRIMACILCLPLATLMWSVVFFLIAISAFAFQTSGMPAQVVMAAILGGAVVMVGVTVGRFWDSEAEWWFRKKTASSGASHRITPKKLDVLLKTAARGLRFGEGRVRNRTSGWLWVPEIVNLHHRFIPVDPDFIQSVLASAANQMCPFASAA</sequence>
<proteinExistence type="predicted"/>
<dbReference type="OrthoDB" id="3166422at2759"/>
<evidence type="ECO:0000256" key="1">
    <source>
        <dbReference type="SAM" id="Phobius"/>
    </source>
</evidence>
<keyword evidence="1" id="KW-1133">Transmembrane helix</keyword>
<evidence type="ECO:0000313" key="3">
    <source>
        <dbReference type="Proteomes" id="UP000053558"/>
    </source>
</evidence>